<dbReference type="OrthoDB" id="412781at2759"/>
<feature type="region of interest" description="Disordered" evidence="1">
    <location>
        <begin position="162"/>
        <end position="182"/>
    </location>
</feature>
<dbReference type="PANTHER" id="PTHR23270:SF10">
    <property type="entry name" value="PROTEIN RRP5 HOMOLOG"/>
    <property type="match status" value="1"/>
</dbReference>
<dbReference type="AlphaFoldDB" id="A0A2T6ZKU3"/>
<dbReference type="Proteomes" id="UP000244722">
    <property type="component" value="Unassembled WGS sequence"/>
</dbReference>
<accession>A0A2T6ZKU3</accession>
<dbReference type="GO" id="GO:0003723">
    <property type="term" value="F:RNA binding"/>
    <property type="evidence" value="ECO:0007669"/>
    <property type="project" value="TreeGrafter"/>
</dbReference>
<dbReference type="GO" id="GO:0006364">
    <property type="term" value="P:rRNA processing"/>
    <property type="evidence" value="ECO:0007669"/>
    <property type="project" value="InterPro"/>
</dbReference>
<gene>
    <name evidence="2" type="ORF">B9Z19DRAFT_1130255</name>
</gene>
<comment type="caution">
    <text evidence="2">The sequence shown here is derived from an EMBL/GenBank/DDBJ whole genome shotgun (WGS) entry which is preliminary data.</text>
</comment>
<reference evidence="2 3" key="1">
    <citation type="submission" date="2017-04" db="EMBL/GenBank/DDBJ databases">
        <title>Draft genome sequence of Tuber borchii Vittad., a whitish edible truffle.</title>
        <authorList>
            <consortium name="DOE Joint Genome Institute"/>
            <person name="Murat C."/>
            <person name="Kuo A."/>
            <person name="Barry K.W."/>
            <person name="Clum A."/>
            <person name="Dockter R.B."/>
            <person name="Fauchery L."/>
            <person name="Iotti M."/>
            <person name="Kohler A."/>
            <person name="Labutti K."/>
            <person name="Lindquist E.A."/>
            <person name="Lipzen A."/>
            <person name="Ohm R.A."/>
            <person name="Wang M."/>
            <person name="Grigoriev I.V."/>
            <person name="Zambonelli A."/>
            <person name="Martin F.M."/>
        </authorList>
    </citation>
    <scope>NUCLEOTIDE SEQUENCE [LARGE SCALE GENOMIC DNA]</scope>
    <source>
        <strain evidence="2 3">Tbo3840</strain>
    </source>
</reference>
<feature type="region of interest" description="Disordered" evidence="1">
    <location>
        <begin position="1"/>
        <end position="42"/>
    </location>
</feature>
<organism evidence="2 3">
    <name type="scientific">Tuber borchii</name>
    <name type="common">White truffle</name>
    <dbReference type="NCBI Taxonomy" id="42251"/>
    <lineage>
        <taxon>Eukaryota</taxon>
        <taxon>Fungi</taxon>
        <taxon>Dikarya</taxon>
        <taxon>Ascomycota</taxon>
        <taxon>Pezizomycotina</taxon>
        <taxon>Pezizomycetes</taxon>
        <taxon>Pezizales</taxon>
        <taxon>Tuberaceae</taxon>
        <taxon>Tuber</taxon>
    </lineage>
</organism>
<protein>
    <recommendedName>
        <fullName evidence="4">S1 motif domain-containing protein</fullName>
    </recommendedName>
</protein>
<evidence type="ECO:0000313" key="2">
    <source>
        <dbReference type="EMBL" id="PUU76102.1"/>
    </source>
</evidence>
<dbReference type="PANTHER" id="PTHR23270">
    <property type="entry name" value="PROGRAMMED CELL DEATH PROTEIN 11 PRE-RRNA PROCESSING PROTEIN RRP5"/>
    <property type="match status" value="1"/>
</dbReference>
<dbReference type="EMBL" id="NESQ01000202">
    <property type="protein sequence ID" value="PUU76102.1"/>
    <property type="molecule type" value="Genomic_DNA"/>
</dbReference>
<keyword evidence="3" id="KW-1185">Reference proteome</keyword>
<evidence type="ECO:0008006" key="4">
    <source>
        <dbReference type="Google" id="ProtNLM"/>
    </source>
</evidence>
<evidence type="ECO:0000313" key="3">
    <source>
        <dbReference type="Proteomes" id="UP000244722"/>
    </source>
</evidence>
<feature type="region of interest" description="Disordered" evidence="1">
    <location>
        <begin position="73"/>
        <end position="110"/>
    </location>
</feature>
<name>A0A2T6ZKU3_TUBBO</name>
<sequence length="204" mass="22493">MGSDKKRKRPPDADLGPGRPSPASSKPELVKQSTLRASKDEEVSFLRGGGSIATPLEFKQISNDAAKDVLFEAKNMKAKSTKKKKKKPTSEGLRRDKKAKKDESKKGEQKGIKVEGLSYKRLLPGTLMLGCISQINQTDLTPSLPNNLTGFVPLTSISESLNEKEGTNNAKSPQFRHTEGDNWASSRKSSLVRFQLTREYGNFI</sequence>
<dbReference type="InterPro" id="IPR045209">
    <property type="entry name" value="Rrp5"/>
</dbReference>
<dbReference type="STRING" id="42251.A0A2T6ZKU3"/>
<proteinExistence type="predicted"/>
<evidence type="ECO:0000256" key="1">
    <source>
        <dbReference type="SAM" id="MobiDB-lite"/>
    </source>
</evidence>
<feature type="compositionally biased region" description="Basic and acidic residues" evidence="1">
    <location>
        <begin position="88"/>
        <end position="110"/>
    </location>
</feature>
<feature type="compositionally biased region" description="Basic residues" evidence="1">
    <location>
        <begin position="76"/>
        <end position="87"/>
    </location>
</feature>
<dbReference type="GO" id="GO:0032040">
    <property type="term" value="C:small-subunit processome"/>
    <property type="evidence" value="ECO:0007669"/>
    <property type="project" value="TreeGrafter"/>
</dbReference>